<reference evidence="1 2" key="1">
    <citation type="submission" date="2018-07" db="EMBL/GenBank/DDBJ databases">
        <authorList>
            <person name="Bragdon E."/>
            <person name="Orellana H."/>
            <person name="Sterchele H."/>
            <person name="Molloy S.D."/>
            <person name="Garlena R.A."/>
            <person name="Russell D.A."/>
            <person name="Pope W.H."/>
            <person name="Jacobs-Sera D."/>
            <person name="Hatfull G.F."/>
        </authorList>
    </citation>
    <scope>NUCLEOTIDE SEQUENCE [LARGE SCALE GENOMIC DNA]</scope>
</reference>
<dbReference type="GeneID" id="70080491"/>
<dbReference type="InterPro" id="IPR055850">
    <property type="entry name" value="DUF7427"/>
</dbReference>
<proteinExistence type="predicted"/>
<dbReference type="Proteomes" id="UP000261731">
    <property type="component" value="Segment"/>
</dbReference>
<dbReference type="RefSeq" id="YP_010245975.1">
    <property type="nucleotide sequence ID" value="NC_060131.1"/>
</dbReference>
<evidence type="ECO:0000313" key="1">
    <source>
        <dbReference type="EMBL" id="AXQ64482.1"/>
    </source>
</evidence>
<name>A0A385E0T6_9CAUD</name>
<organism evidence="1 2">
    <name type="scientific">Gordonia phage Neville</name>
    <dbReference type="NCBI Taxonomy" id="2301693"/>
    <lineage>
        <taxon>Viruses</taxon>
        <taxon>Duplodnaviria</taxon>
        <taxon>Heunggongvirae</taxon>
        <taxon>Uroviricota</taxon>
        <taxon>Caudoviricetes</taxon>
        <taxon>Deeyouvirinae</taxon>
        <taxon>Nevillevirus</taxon>
        <taxon>Nevillevirus neville</taxon>
    </lineage>
</organism>
<gene>
    <name evidence="1" type="primary">126</name>
    <name evidence="1" type="ORF">SEA_NEVILLE_126</name>
</gene>
<dbReference type="Pfam" id="PF24202">
    <property type="entry name" value="DUF7427"/>
    <property type="match status" value="1"/>
</dbReference>
<evidence type="ECO:0000313" key="2">
    <source>
        <dbReference type="Proteomes" id="UP000261731"/>
    </source>
</evidence>
<accession>A0A385E0T6</accession>
<sequence>MKAMHAWGVLVALVTVYEVIADEGELLSEGVDRGLISHPVLTTGAVLVTAAHLLNVLPTWCDPYAWLARIRL</sequence>
<keyword evidence="2" id="KW-1185">Reference proteome</keyword>
<protein>
    <submittedName>
        <fullName evidence="1">Uncharacterized protein</fullName>
    </submittedName>
</protein>
<dbReference type="EMBL" id="MH651182">
    <property type="protein sequence ID" value="AXQ64482.1"/>
    <property type="molecule type" value="Genomic_DNA"/>
</dbReference>
<dbReference type="KEGG" id="vg:70080491"/>